<name>A0A182UJ12_9DIPT</name>
<dbReference type="VEuPathDB" id="VectorBase:AMEC021278"/>
<protein>
    <submittedName>
        <fullName evidence="2">Uncharacterized protein</fullName>
    </submittedName>
</protein>
<feature type="region of interest" description="Disordered" evidence="1">
    <location>
        <begin position="58"/>
        <end position="134"/>
    </location>
</feature>
<sequence>MVEMSVPSSDGDRPATKESPGGETVPAVVPADGRPGRRKPFFEKFGTLLKQRSDAFLLHVNSPVPPQGEESDTPSPANGTAGPGAGPAGPSSVAVILAGPAGIPGPPIATSGDASPGKLGDAENYVSRQGGRGV</sequence>
<evidence type="ECO:0000313" key="2">
    <source>
        <dbReference type="EnsemblMetazoa" id="AMEC021278-PA"/>
    </source>
</evidence>
<reference evidence="2" key="2">
    <citation type="submission" date="2020-05" db="UniProtKB">
        <authorList>
            <consortium name="EnsemblMetazoa"/>
        </authorList>
    </citation>
    <scope>IDENTIFICATION</scope>
    <source>
        <strain evidence="2">CM1001059</strain>
    </source>
</reference>
<feature type="compositionally biased region" description="Low complexity" evidence="1">
    <location>
        <begin position="88"/>
        <end position="101"/>
    </location>
</feature>
<evidence type="ECO:0000256" key="1">
    <source>
        <dbReference type="SAM" id="MobiDB-lite"/>
    </source>
</evidence>
<proteinExistence type="predicted"/>
<dbReference type="EnsemblMetazoa" id="AMEC021278-RA">
    <property type="protein sequence ID" value="AMEC021278-PA"/>
    <property type="gene ID" value="AMEC021278"/>
</dbReference>
<organism evidence="2 3">
    <name type="scientific">Anopheles melas</name>
    <dbReference type="NCBI Taxonomy" id="34690"/>
    <lineage>
        <taxon>Eukaryota</taxon>
        <taxon>Metazoa</taxon>
        <taxon>Ecdysozoa</taxon>
        <taxon>Arthropoda</taxon>
        <taxon>Hexapoda</taxon>
        <taxon>Insecta</taxon>
        <taxon>Pterygota</taxon>
        <taxon>Neoptera</taxon>
        <taxon>Endopterygota</taxon>
        <taxon>Diptera</taxon>
        <taxon>Nematocera</taxon>
        <taxon>Culicoidea</taxon>
        <taxon>Culicidae</taxon>
        <taxon>Anophelinae</taxon>
        <taxon>Anopheles</taxon>
    </lineage>
</organism>
<reference evidence="3" key="1">
    <citation type="submission" date="2014-01" db="EMBL/GenBank/DDBJ databases">
        <title>The Genome Sequence of Anopheles melas CM1001059_A (V2).</title>
        <authorList>
            <consortium name="The Broad Institute Genomics Platform"/>
            <person name="Neafsey D.E."/>
            <person name="Besansky N."/>
            <person name="Howell P."/>
            <person name="Walton C."/>
            <person name="Young S.K."/>
            <person name="Zeng Q."/>
            <person name="Gargeya S."/>
            <person name="Fitzgerald M."/>
            <person name="Haas B."/>
            <person name="Abouelleil A."/>
            <person name="Allen A.W."/>
            <person name="Alvarado L."/>
            <person name="Arachchi H.M."/>
            <person name="Berlin A.M."/>
            <person name="Chapman S.B."/>
            <person name="Gainer-Dewar J."/>
            <person name="Goldberg J."/>
            <person name="Griggs A."/>
            <person name="Gujja S."/>
            <person name="Hansen M."/>
            <person name="Howarth C."/>
            <person name="Imamovic A."/>
            <person name="Ireland A."/>
            <person name="Larimer J."/>
            <person name="McCowan C."/>
            <person name="Murphy C."/>
            <person name="Pearson M."/>
            <person name="Poon T.W."/>
            <person name="Priest M."/>
            <person name="Roberts A."/>
            <person name="Saif S."/>
            <person name="Shea T."/>
            <person name="Sisk P."/>
            <person name="Sykes S."/>
            <person name="Wortman J."/>
            <person name="Nusbaum C."/>
            <person name="Birren B."/>
        </authorList>
    </citation>
    <scope>NUCLEOTIDE SEQUENCE [LARGE SCALE GENOMIC DNA]</scope>
    <source>
        <strain evidence="3">CM1001059</strain>
    </source>
</reference>
<dbReference type="AlphaFoldDB" id="A0A182UJ12"/>
<feature type="region of interest" description="Disordered" evidence="1">
    <location>
        <begin position="1"/>
        <end position="40"/>
    </location>
</feature>
<dbReference type="Proteomes" id="UP000075902">
    <property type="component" value="Unassembled WGS sequence"/>
</dbReference>
<evidence type="ECO:0000313" key="3">
    <source>
        <dbReference type="Proteomes" id="UP000075902"/>
    </source>
</evidence>
<keyword evidence="3" id="KW-1185">Reference proteome</keyword>
<accession>A0A182UJ12</accession>